<keyword evidence="1" id="KW-0812">Transmembrane</keyword>
<name>Q0UYZ2_PHANO</name>
<keyword evidence="1" id="KW-0472">Membrane</keyword>
<keyword evidence="1" id="KW-1133">Transmembrane helix</keyword>
<evidence type="ECO:0000313" key="2">
    <source>
        <dbReference type="EMBL" id="EAT89753.1"/>
    </source>
</evidence>
<dbReference type="OMA" id="QPWSREA"/>
<feature type="transmembrane region" description="Helical" evidence="1">
    <location>
        <begin position="41"/>
        <end position="61"/>
    </location>
</feature>
<dbReference type="EMBL" id="CH445328">
    <property type="protein sequence ID" value="EAT89753.1"/>
    <property type="molecule type" value="Genomic_DNA"/>
</dbReference>
<accession>Q0UYZ2</accession>
<sequence length="128" mass="14811">MYKNFHWTIATTDKLSPYTMTTNTTYVLPTSPVSSSWSKEAILALVAIIISLVMSGLGFLFKHRLKTFFPPRLKRRRSVRVTQDIELAYGSHTDTSCEWVDIERIRRYQQDTYTSLLHTRHGPDGSQK</sequence>
<reference evidence="3" key="1">
    <citation type="journal article" date="2007" name="Plant Cell">
        <title>Dothideomycete-plant interactions illuminated by genome sequencing and EST analysis of the wheat pathogen Stagonospora nodorum.</title>
        <authorList>
            <person name="Hane J.K."/>
            <person name="Lowe R.G."/>
            <person name="Solomon P.S."/>
            <person name="Tan K.C."/>
            <person name="Schoch C.L."/>
            <person name="Spatafora J.W."/>
            <person name="Crous P.W."/>
            <person name="Kodira C."/>
            <person name="Birren B.W."/>
            <person name="Galagan J.E."/>
            <person name="Torriani S.F."/>
            <person name="McDonald B.A."/>
            <person name="Oliver R.P."/>
        </authorList>
    </citation>
    <scope>NUCLEOTIDE SEQUENCE [LARGE SCALE GENOMIC DNA]</scope>
    <source>
        <strain evidence="3">SN15 / ATCC MYA-4574 / FGSC 10173</strain>
    </source>
</reference>
<evidence type="ECO:0000313" key="3">
    <source>
        <dbReference type="Proteomes" id="UP000001055"/>
    </source>
</evidence>
<dbReference type="Proteomes" id="UP000001055">
    <property type="component" value="Unassembled WGS sequence"/>
</dbReference>
<organism evidence="2 3">
    <name type="scientific">Phaeosphaeria nodorum (strain SN15 / ATCC MYA-4574 / FGSC 10173)</name>
    <name type="common">Glume blotch fungus</name>
    <name type="synonym">Parastagonospora nodorum</name>
    <dbReference type="NCBI Taxonomy" id="321614"/>
    <lineage>
        <taxon>Eukaryota</taxon>
        <taxon>Fungi</taxon>
        <taxon>Dikarya</taxon>
        <taxon>Ascomycota</taxon>
        <taxon>Pezizomycotina</taxon>
        <taxon>Dothideomycetes</taxon>
        <taxon>Pleosporomycetidae</taxon>
        <taxon>Pleosporales</taxon>
        <taxon>Pleosporineae</taxon>
        <taxon>Phaeosphaeriaceae</taxon>
        <taxon>Parastagonospora</taxon>
    </lineage>
</organism>
<proteinExistence type="predicted"/>
<dbReference type="RefSeq" id="XP_001793611.1">
    <property type="nucleotide sequence ID" value="XM_001793559.1"/>
</dbReference>
<dbReference type="AlphaFoldDB" id="Q0UYZ2"/>
<protein>
    <submittedName>
        <fullName evidence="2">Uncharacterized protein</fullName>
    </submittedName>
</protein>
<dbReference type="KEGG" id="pno:SNOG_03022"/>
<dbReference type="GeneID" id="5970468"/>
<gene>
    <name evidence="2" type="ORF">SNOG_03022</name>
</gene>
<evidence type="ECO:0000256" key="1">
    <source>
        <dbReference type="SAM" id="Phobius"/>
    </source>
</evidence>
<dbReference type="InParanoid" id="Q0UYZ2"/>